<feature type="transmembrane region" description="Helical" evidence="1">
    <location>
        <begin position="97"/>
        <end position="120"/>
    </location>
</feature>
<feature type="transmembrane region" description="Helical" evidence="1">
    <location>
        <begin position="221"/>
        <end position="242"/>
    </location>
</feature>
<feature type="transmembrane region" description="Helical" evidence="1">
    <location>
        <begin position="648"/>
        <end position="668"/>
    </location>
</feature>
<organism evidence="2 3">
    <name type="scientific">Paenibacillus polymyxa</name>
    <name type="common">Bacillus polymyxa</name>
    <dbReference type="NCBI Taxonomy" id="1406"/>
    <lineage>
        <taxon>Bacteria</taxon>
        <taxon>Bacillati</taxon>
        <taxon>Bacillota</taxon>
        <taxon>Bacilli</taxon>
        <taxon>Bacillales</taxon>
        <taxon>Paenibacillaceae</taxon>
        <taxon>Paenibacillus</taxon>
    </lineage>
</organism>
<keyword evidence="1" id="KW-1133">Transmembrane helix</keyword>
<evidence type="ECO:0000313" key="2">
    <source>
        <dbReference type="EMBL" id="ODA09561.1"/>
    </source>
</evidence>
<keyword evidence="3" id="KW-1185">Reference proteome</keyword>
<comment type="caution">
    <text evidence="2">The sequence shown here is derived from an EMBL/GenBank/DDBJ whole genome shotgun (WGS) entry which is preliminary data.</text>
</comment>
<feature type="transmembrane region" description="Helical" evidence="1">
    <location>
        <begin position="12"/>
        <end position="34"/>
    </location>
</feature>
<name>A0ABX2ZGW6_PAEPO</name>
<reference evidence="3" key="1">
    <citation type="submission" date="2016-05" db="EMBL/GenBank/DDBJ databases">
        <title>Whole genome shotgun sequencing of cultured foodborne pathogen.</title>
        <authorList>
            <person name="Zheng J."/>
            <person name="Timme R."/>
            <person name="Allard M."/>
            <person name="Strain E."/>
            <person name="Luo Y."/>
            <person name="Brown E."/>
        </authorList>
    </citation>
    <scope>NUCLEOTIDE SEQUENCE [LARGE SCALE GENOMIC DNA]</scope>
    <source>
        <strain evidence="3">CFSAN034343</strain>
    </source>
</reference>
<feature type="transmembrane region" description="Helical" evidence="1">
    <location>
        <begin position="588"/>
        <end position="610"/>
    </location>
</feature>
<sequence length="1004" mass="115449">MSNLKSFLPKSSMHLLISSVLAVLISLISTVFFLKVYANGKQVYHDIIAGNIVWSDQFKSLDYSIIYFFILCFCLFLIPLIYFVNKKNITELQMSPAGLFVSKNLLVCFFLLFYAVSFYFFSGNSSFIYISILMFITYFVVECKKNDTTDKEQVFTSIIVSLTFTYFAIITLLFVFSFVNPNSSYKLAQFFPEVLTLLVWMIQVVIYFYKERVLTTLTKTLMYLSQLILPFITLVLVFGVYQTGNKIELHRNNYTLAIMASIAIILFIYTVLLILKHRKCEVSNVWDYIFWPSLIPMTIIMLYSTPVYSGFVSDDFHLGEIFMPLQQMLNYGLKLNVDIMSIQGIMGPMYSLINDYVFNGNLSSINYTFVAFPIIMGALVVLLIKKLYGSKWAFLFIVFSLPILYESGMNRTYLIVPYVLILFHKKTLSNPVKWVILYFWMSLIHCLYNPSMGAALTVAFFPLFGVMLYRTIKLKLWSKVFLKHKLLFCALLVIQLCILAMLLPTLLGTIQFILDNGSANTLAYGISLFSESQTSPEWFPKPFPYDKLNRLLWEAIRIGGWLFTLLLFVGLMIFNVKKAVSFNKENQTYLMILYCIVSIVFLILITGYSLGRLDSGSMHRSGSITFICFSFLIPALYVFFLKNKFNGVIHHIYLIIFAILLGSVATFGQQQAFRITEKLVQPMVVPENAIFVNGAKQGLPDVGEGFIAKERWREMLDFKTVLSKMLKIGETYADLTNRTLFYEITNKKVPTFYSADYLAANEEIQEKMIKNLDKEAPPLVFIGPAIRHDGGPASIRAYRLYKWFLERDYVYYQYNSLQFLVSKQRMLETKAYDGTTDTDENELRAVFHQKDLKSLPVAWGRNFKEMKDRFQSLTDYMPLSGSNEIIKEADGSIVTNGNDPYVSFKLDSSMQGKDADFLLIDLNIIGSQEPFQGQLFWNSSNRKSEKYDEDHSFLFNVVSGQLLIPLGSDPDWLKNSHNELRFDIGDKANVKVKINSINLVKLVN</sequence>
<protein>
    <submittedName>
        <fullName evidence="2">Uncharacterized protein</fullName>
    </submittedName>
</protein>
<feature type="transmembrane region" description="Helical" evidence="1">
    <location>
        <begin position="622"/>
        <end position="641"/>
    </location>
</feature>
<gene>
    <name evidence="2" type="ORF">A7312_00100</name>
</gene>
<feature type="transmembrane region" description="Helical" evidence="1">
    <location>
        <begin position="155"/>
        <end position="178"/>
    </location>
</feature>
<evidence type="ECO:0000256" key="1">
    <source>
        <dbReference type="SAM" id="Phobius"/>
    </source>
</evidence>
<feature type="transmembrane region" description="Helical" evidence="1">
    <location>
        <begin position="393"/>
        <end position="416"/>
    </location>
</feature>
<proteinExistence type="predicted"/>
<dbReference type="EMBL" id="LYND01000111">
    <property type="protein sequence ID" value="ODA09561.1"/>
    <property type="molecule type" value="Genomic_DNA"/>
</dbReference>
<dbReference type="Proteomes" id="UP000094974">
    <property type="component" value="Unassembled WGS sequence"/>
</dbReference>
<feature type="transmembrane region" description="Helical" evidence="1">
    <location>
        <begin position="190"/>
        <end position="209"/>
    </location>
</feature>
<feature type="transmembrane region" description="Helical" evidence="1">
    <location>
        <begin position="254"/>
        <end position="276"/>
    </location>
</feature>
<accession>A0ABX2ZGW6</accession>
<feature type="transmembrane region" description="Helical" evidence="1">
    <location>
        <begin position="126"/>
        <end position="143"/>
    </location>
</feature>
<feature type="transmembrane region" description="Helical" evidence="1">
    <location>
        <begin position="288"/>
        <end position="308"/>
    </location>
</feature>
<keyword evidence="1" id="KW-0812">Transmembrane</keyword>
<feature type="transmembrane region" description="Helical" evidence="1">
    <location>
        <begin position="436"/>
        <end position="465"/>
    </location>
</feature>
<keyword evidence="1" id="KW-0472">Membrane</keyword>
<evidence type="ECO:0000313" key="3">
    <source>
        <dbReference type="Proteomes" id="UP000094974"/>
    </source>
</evidence>
<feature type="transmembrane region" description="Helical" evidence="1">
    <location>
        <begin position="365"/>
        <end position="384"/>
    </location>
</feature>
<feature type="transmembrane region" description="Helical" evidence="1">
    <location>
        <begin position="486"/>
        <end position="514"/>
    </location>
</feature>
<feature type="transmembrane region" description="Helical" evidence="1">
    <location>
        <begin position="65"/>
        <end position="85"/>
    </location>
</feature>
<feature type="transmembrane region" description="Helical" evidence="1">
    <location>
        <begin position="558"/>
        <end position="576"/>
    </location>
</feature>